<protein>
    <submittedName>
        <fullName evidence="1">Uncharacterized protein</fullName>
    </submittedName>
</protein>
<proteinExistence type="predicted"/>
<name>A0A8R7U5Z1_TRIUA</name>
<accession>A0A8R7U5Z1</accession>
<evidence type="ECO:0000313" key="1">
    <source>
        <dbReference type="EnsemblPlants" id="TuG1812G0400001763.01.T03"/>
    </source>
</evidence>
<reference evidence="2" key="1">
    <citation type="journal article" date="2013" name="Nature">
        <title>Draft genome of the wheat A-genome progenitor Triticum urartu.</title>
        <authorList>
            <person name="Ling H.Q."/>
            <person name="Zhao S."/>
            <person name="Liu D."/>
            <person name="Wang J."/>
            <person name="Sun H."/>
            <person name="Zhang C."/>
            <person name="Fan H."/>
            <person name="Li D."/>
            <person name="Dong L."/>
            <person name="Tao Y."/>
            <person name="Gao C."/>
            <person name="Wu H."/>
            <person name="Li Y."/>
            <person name="Cui Y."/>
            <person name="Guo X."/>
            <person name="Zheng S."/>
            <person name="Wang B."/>
            <person name="Yu K."/>
            <person name="Liang Q."/>
            <person name="Yang W."/>
            <person name="Lou X."/>
            <person name="Chen J."/>
            <person name="Feng M."/>
            <person name="Jian J."/>
            <person name="Zhang X."/>
            <person name="Luo G."/>
            <person name="Jiang Y."/>
            <person name="Liu J."/>
            <person name="Wang Z."/>
            <person name="Sha Y."/>
            <person name="Zhang B."/>
            <person name="Wu H."/>
            <person name="Tang D."/>
            <person name="Shen Q."/>
            <person name="Xue P."/>
            <person name="Zou S."/>
            <person name="Wang X."/>
            <person name="Liu X."/>
            <person name="Wang F."/>
            <person name="Yang Y."/>
            <person name="An X."/>
            <person name="Dong Z."/>
            <person name="Zhang K."/>
            <person name="Zhang X."/>
            <person name="Luo M.C."/>
            <person name="Dvorak J."/>
            <person name="Tong Y."/>
            <person name="Wang J."/>
            <person name="Yang H."/>
            <person name="Li Z."/>
            <person name="Wang D."/>
            <person name="Zhang A."/>
            <person name="Wang J."/>
        </authorList>
    </citation>
    <scope>NUCLEOTIDE SEQUENCE</scope>
    <source>
        <strain evidence="2">cv. G1812</strain>
    </source>
</reference>
<dbReference type="EnsemblPlants" id="TuG1812G0400001763.01.T03">
    <property type="protein sequence ID" value="TuG1812G0400001763.01.T03"/>
    <property type="gene ID" value="TuG1812G0400001763.01"/>
</dbReference>
<organism evidence="1 2">
    <name type="scientific">Triticum urartu</name>
    <name type="common">Red wild einkorn</name>
    <name type="synonym">Crithodium urartu</name>
    <dbReference type="NCBI Taxonomy" id="4572"/>
    <lineage>
        <taxon>Eukaryota</taxon>
        <taxon>Viridiplantae</taxon>
        <taxon>Streptophyta</taxon>
        <taxon>Embryophyta</taxon>
        <taxon>Tracheophyta</taxon>
        <taxon>Spermatophyta</taxon>
        <taxon>Magnoliopsida</taxon>
        <taxon>Liliopsida</taxon>
        <taxon>Poales</taxon>
        <taxon>Poaceae</taxon>
        <taxon>BOP clade</taxon>
        <taxon>Pooideae</taxon>
        <taxon>Triticodae</taxon>
        <taxon>Triticeae</taxon>
        <taxon>Triticinae</taxon>
        <taxon>Triticum</taxon>
    </lineage>
</organism>
<reference evidence="1" key="2">
    <citation type="submission" date="2018-03" db="EMBL/GenBank/DDBJ databases">
        <title>The Triticum urartu genome reveals the dynamic nature of wheat genome evolution.</title>
        <authorList>
            <person name="Ling H."/>
            <person name="Ma B."/>
            <person name="Shi X."/>
            <person name="Liu H."/>
            <person name="Dong L."/>
            <person name="Sun H."/>
            <person name="Cao Y."/>
            <person name="Gao Q."/>
            <person name="Zheng S."/>
            <person name="Li Y."/>
            <person name="Yu Y."/>
            <person name="Du H."/>
            <person name="Qi M."/>
            <person name="Li Y."/>
            <person name="Yu H."/>
            <person name="Cui Y."/>
            <person name="Wang N."/>
            <person name="Chen C."/>
            <person name="Wu H."/>
            <person name="Zhao Y."/>
            <person name="Zhang J."/>
            <person name="Li Y."/>
            <person name="Zhou W."/>
            <person name="Zhang B."/>
            <person name="Hu W."/>
            <person name="Eijk M."/>
            <person name="Tang J."/>
            <person name="Witsenboer H."/>
            <person name="Zhao S."/>
            <person name="Li Z."/>
            <person name="Zhang A."/>
            <person name="Wang D."/>
            <person name="Liang C."/>
        </authorList>
    </citation>
    <scope>NUCLEOTIDE SEQUENCE [LARGE SCALE GENOMIC DNA]</scope>
    <source>
        <strain evidence="1">cv. G1812</strain>
    </source>
</reference>
<evidence type="ECO:0000313" key="2">
    <source>
        <dbReference type="Proteomes" id="UP000015106"/>
    </source>
</evidence>
<keyword evidence="2" id="KW-1185">Reference proteome</keyword>
<dbReference type="AlphaFoldDB" id="A0A8R7U5Z1"/>
<reference evidence="1" key="3">
    <citation type="submission" date="2022-06" db="UniProtKB">
        <authorList>
            <consortium name="EnsemblPlants"/>
        </authorList>
    </citation>
    <scope>IDENTIFICATION</scope>
</reference>
<sequence length="192" mass="20520">PLPYAATTSARRAPDPKLLLPCASYPAFLANHPATGATASDSQVTPPLPCLLSLSSPFLSFSPGDQRQCLVLELTLEVRTPPRDLHWTDPAAPSRICVPSTSSTRSGAAQPAMTSTMVPAEILFSVDAPSSHEDLDAWLADNLPQILQEVQVNLGLPKYRSVLRAAAGLDAAIKTMARLGEHQASTYVKRPR</sequence>
<dbReference type="Proteomes" id="UP000015106">
    <property type="component" value="Chromosome 4"/>
</dbReference>
<dbReference type="Gramene" id="TuG1812G0400001763.01.T03">
    <property type="protein sequence ID" value="TuG1812G0400001763.01.T03"/>
    <property type="gene ID" value="TuG1812G0400001763.01"/>
</dbReference>